<dbReference type="RefSeq" id="XP_013394477.1">
    <property type="nucleotide sequence ID" value="XM_013539023.1"/>
</dbReference>
<dbReference type="GO" id="GO:0005739">
    <property type="term" value="C:mitochondrion"/>
    <property type="evidence" value="ECO:0007669"/>
    <property type="project" value="TreeGrafter"/>
</dbReference>
<dbReference type="RefSeq" id="XP_013389387.1">
    <property type="nucleotide sequence ID" value="XM_013533933.2"/>
</dbReference>
<dbReference type="GeneID" id="106161946"/>
<keyword evidence="3" id="KW-0963">Cytoplasm</keyword>
<comment type="similarity">
    <text evidence="2">Belongs to the MLF family.</text>
</comment>
<feature type="compositionally biased region" description="Basic and acidic residues" evidence="5">
    <location>
        <begin position="140"/>
        <end position="156"/>
    </location>
</feature>
<feature type="compositionally biased region" description="Basic and acidic residues" evidence="5">
    <location>
        <begin position="169"/>
        <end position="179"/>
    </location>
</feature>
<evidence type="ECO:0000313" key="7">
    <source>
        <dbReference type="RefSeq" id="XP_013389387.1"/>
    </source>
</evidence>
<dbReference type="KEGG" id="lak:106161946"/>
<feature type="region of interest" description="Disordered" evidence="5">
    <location>
        <begin position="92"/>
        <end position="194"/>
    </location>
</feature>
<dbReference type="GeneID" id="106158078"/>
<dbReference type="GO" id="GO:0016324">
    <property type="term" value="C:apical plasma membrane"/>
    <property type="evidence" value="ECO:0007669"/>
    <property type="project" value="TreeGrafter"/>
</dbReference>
<evidence type="ECO:0000256" key="1">
    <source>
        <dbReference type="ARBA" id="ARBA00004496"/>
    </source>
</evidence>
<comment type="subcellular location">
    <subcellularLocation>
        <location evidence="1">Cytoplasm</location>
    </subcellularLocation>
</comment>
<dbReference type="GO" id="GO:0030136">
    <property type="term" value="C:clathrin-coated vesicle"/>
    <property type="evidence" value="ECO:0007669"/>
    <property type="project" value="TreeGrafter"/>
</dbReference>
<proteinExistence type="inferred from homology"/>
<gene>
    <name evidence="7" type="primary">LOC106158078</name>
    <name evidence="8" type="synonym">LOC106161946</name>
</gene>
<evidence type="ECO:0000256" key="5">
    <source>
        <dbReference type="SAM" id="MobiDB-lite"/>
    </source>
</evidence>
<evidence type="ECO:0000256" key="2">
    <source>
        <dbReference type="ARBA" id="ARBA00008332"/>
    </source>
</evidence>
<evidence type="ECO:0000313" key="6">
    <source>
        <dbReference type="Proteomes" id="UP000085678"/>
    </source>
</evidence>
<feature type="compositionally biased region" description="Basic and acidic residues" evidence="5">
    <location>
        <begin position="117"/>
        <end position="131"/>
    </location>
</feature>
<dbReference type="AlphaFoldDB" id="A0A1S3HTM2"/>
<dbReference type="InterPro" id="IPR019376">
    <property type="entry name" value="Myeloid_leukemia_factor"/>
</dbReference>
<keyword evidence="6" id="KW-1185">Reference proteome</keyword>
<dbReference type="PANTHER" id="PTHR14938">
    <property type="entry name" value="HCLS1-ASSOCIATED PROTEIN X-1"/>
    <property type="match status" value="1"/>
</dbReference>
<dbReference type="GO" id="GO:0016529">
    <property type="term" value="C:sarcoplasmic reticulum"/>
    <property type="evidence" value="ECO:0007669"/>
    <property type="project" value="TreeGrafter"/>
</dbReference>
<dbReference type="PANTHER" id="PTHR14938:SF2">
    <property type="entry name" value="HCLS1-ASSOCIATED PROTEIN X-1"/>
    <property type="match status" value="1"/>
</dbReference>
<feature type="compositionally biased region" description="Polar residues" evidence="5">
    <location>
        <begin position="263"/>
        <end position="278"/>
    </location>
</feature>
<accession>A0A1S3HTM2</accession>
<feature type="region of interest" description="Disordered" evidence="5">
    <location>
        <begin position="257"/>
        <end position="287"/>
    </location>
</feature>
<evidence type="ECO:0000313" key="8">
    <source>
        <dbReference type="RefSeq" id="XP_013394477.1"/>
    </source>
</evidence>
<dbReference type="GO" id="GO:0030833">
    <property type="term" value="P:regulation of actin filament polymerization"/>
    <property type="evidence" value="ECO:0007669"/>
    <property type="project" value="TreeGrafter"/>
</dbReference>
<dbReference type="Proteomes" id="UP000085678">
    <property type="component" value="Unplaced"/>
</dbReference>
<reference evidence="7 8" key="1">
    <citation type="submission" date="2025-04" db="UniProtKB">
        <authorList>
            <consortium name="RefSeq"/>
        </authorList>
    </citation>
    <scope>IDENTIFICATION</scope>
    <source>
        <tissue evidence="7 8">Gonads</tissue>
    </source>
</reference>
<dbReference type="GO" id="GO:0043066">
    <property type="term" value="P:negative regulation of apoptotic process"/>
    <property type="evidence" value="ECO:0007669"/>
    <property type="project" value="InterPro"/>
</dbReference>
<sequence>MCHCNFLNHVLVNILDVSSPKMNLDDILRSFFGIPGRDRNDNRSPLFRPLYEDDEEDDFDEFRTHFPSFGHGSGIFRQFEDMFRQMEEEFRGMGIDRPGPGMMPGLPPDAPQRSPGHLRDYMLKQPDEDTSRLNPTPYSSEEREDKDLDADVRSKGLDAVLRGLPSFKEPPHQRDEEPRVTPNQPSFRSFGSSSSFVTIRGADGKIEQRKTVRDSEGNEETTVIRQIGDKTHTIITHRDKYGREQVQEDYKNIEGSELPNFDSKWQGQGRMNESNDPRNQLIKPEHDSSMFGRGFLSNIFEKFYSKFPFKKDDR</sequence>
<protein>
    <submittedName>
        <fullName evidence="7">Uncharacterized protein LOC106158078 isoform X1</fullName>
    </submittedName>
    <submittedName>
        <fullName evidence="8">Uncharacterized protein LOC106161946 isoform X1</fullName>
    </submittedName>
</protein>
<dbReference type="OrthoDB" id="5562606at2759"/>
<evidence type="ECO:0000256" key="4">
    <source>
        <dbReference type="ARBA" id="ARBA00022553"/>
    </source>
</evidence>
<dbReference type="InterPro" id="IPR017248">
    <property type="entry name" value="HAX-1"/>
</dbReference>
<evidence type="ECO:0000256" key="3">
    <source>
        <dbReference type="ARBA" id="ARBA00022490"/>
    </source>
</evidence>
<dbReference type="KEGG" id="lak:106158078"/>
<organism evidence="6 7">
    <name type="scientific">Lingula anatina</name>
    <name type="common">Brachiopod</name>
    <name type="synonym">Lingula unguis</name>
    <dbReference type="NCBI Taxonomy" id="7574"/>
    <lineage>
        <taxon>Eukaryota</taxon>
        <taxon>Metazoa</taxon>
        <taxon>Spiralia</taxon>
        <taxon>Lophotrochozoa</taxon>
        <taxon>Brachiopoda</taxon>
        <taxon>Linguliformea</taxon>
        <taxon>Lingulata</taxon>
        <taxon>Lingulida</taxon>
        <taxon>Linguloidea</taxon>
        <taxon>Lingulidae</taxon>
        <taxon>Lingula</taxon>
    </lineage>
</organism>
<dbReference type="Pfam" id="PF10248">
    <property type="entry name" value="Mlf1IP"/>
    <property type="match status" value="1"/>
</dbReference>
<dbReference type="GO" id="GO:0015629">
    <property type="term" value="C:actin cytoskeleton"/>
    <property type="evidence" value="ECO:0007669"/>
    <property type="project" value="TreeGrafter"/>
</dbReference>
<keyword evidence="4" id="KW-0597">Phosphoprotein</keyword>
<name>A0A1S3HTM2_LINAN</name>